<keyword evidence="3" id="KW-1185">Reference proteome</keyword>
<sequence length="102" mass="11065">MYECSGFFSWEESFLRSRRVPLEGGQEGGRNLQRCTGSGAVWVGPGAETYSRTSGRSLEARLSKHEQAGTPESRTASFNKVMQIATTGLQVPTSLKAPLIAL</sequence>
<evidence type="ECO:0000313" key="3">
    <source>
        <dbReference type="Proteomes" id="UP001476798"/>
    </source>
</evidence>
<name>A0ABV0PDX0_9TELE</name>
<organism evidence="2 3">
    <name type="scientific">Goodea atripinnis</name>
    <dbReference type="NCBI Taxonomy" id="208336"/>
    <lineage>
        <taxon>Eukaryota</taxon>
        <taxon>Metazoa</taxon>
        <taxon>Chordata</taxon>
        <taxon>Craniata</taxon>
        <taxon>Vertebrata</taxon>
        <taxon>Euteleostomi</taxon>
        <taxon>Actinopterygii</taxon>
        <taxon>Neopterygii</taxon>
        <taxon>Teleostei</taxon>
        <taxon>Neoteleostei</taxon>
        <taxon>Acanthomorphata</taxon>
        <taxon>Ovalentaria</taxon>
        <taxon>Atherinomorphae</taxon>
        <taxon>Cyprinodontiformes</taxon>
        <taxon>Goodeidae</taxon>
        <taxon>Goodea</taxon>
    </lineage>
</organism>
<dbReference type="Proteomes" id="UP001476798">
    <property type="component" value="Unassembled WGS sequence"/>
</dbReference>
<gene>
    <name evidence="2" type="ORF">GOODEAATRI_012949</name>
</gene>
<accession>A0ABV0PDX0</accession>
<dbReference type="EMBL" id="JAHRIO010070815">
    <property type="protein sequence ID" value="MEQ2181572.1"/>
    <property type="molecule type" value="Genomic_DNA"/>
</dbReference>
<comment type="caution">
    <text evidence="2">The sequence shown here is derived from an EMBL/GenBank/DDBJ whole genome shotgun (WGS) entry which is preliminary data.</text>
</comment>
<feature type="region of interest" description="Disordered" evidence="1">
    <location>
        <begin position="46"/>
        <end position="73"/>
    </location>
</feature>
<feature type="compositionally biased region" description="Basic and acidic residues" evidence="1">
    <location>
        <begin position="58"/>
        <end position="67"/>
    </location>
</feature>
<protein>
    <submittedName>
        <fullName evidence="2">Uncharacterized protein</fullName>
    </submittedName>
</protein>
<proteinExistence type="predicted"/>
<evidence type="ECO:0000256" key="1">
    <source>
        <dbReference type="SAM" id="MobiDB-lite"/>
    </source>
</evidence>
<evidence type="ECO:0000313" key="2">
    <source>
        <dbReference type="EMBL" id="MEQ2181572.1"/>
    </source>
</evidence>
<reference evidence="2 3" key="1">
    <citation type="submission" date="2021-06" db="EMBL/GenBank/DDBJ databases">
        <authorList>
            <person name="Palmer J.M."/>
        </authorList>
    </citation>
    <scope>NUCLEOTIDE SEQUENCE [LARGE SCALE GENOMIC DNA]</scope>
    <source>
        <strain evidence="2 3">GA_2019</strain>
        <tissue evidence="2">Muscle</tissue>
    </source>
</reference>